<name>A0A4Q7JC52_9PSEU</name>
<proteinExistence type="predicted"/>
<feature type="compositionally biased region" description="Low complexity" evidence="1">
    <location>
        <begin position="225"/>
        <end position="238"/>
    </location>
</feature>
<comment type="caution">
    <text evidence="2">The sequence shown here is derived from an EMBL/GenBank/DDBJ whole genome shotgun (WGS) entry which is preliminary data.</text>
</comment>
<feature type="compositionally biased region" description="Pro residues" evidence="1">
    <location>
        <begin position="276"/>
        <end position="285"/>
    </location>
</feature>
<dbReference type="OrthoDB" id="5168860at2"/>
<dbReference type="Proteomes" id="UP000292003">
    <property type="component" value="Unassembled WGS sequence"/>
</dbReference>
<feature type="region of interest" description="Disordered" evidence="1">
    <location>
        <begin position="200"/>
        <end position="303"/>
    </location>
</feature>
<dbReference type="AlphaFoldDB" id="A0A4Q7JC52"/>
<feature type="compositionally biased region" description="Low complexity" evidence="1">
    <location>
        <begin position="247"/>
        <end position="257"/>
    </location>
</feature>
<reference evidence="2 3" key="1">
    <citation type="submission" date="2019-02" db="EMBL/GenBank/DDBJ databases">
        <title>Draft genome sequence of Amycolatopsis sp. 8-3EHSu isolated from roots of Suaeda maritima.</title>
        <authorList>
            <person name="Duangmal K."/>
            <person name="Chantavorakit T."/>
        </authorList>
    </citation>
    <scope>NUCLEOTIDE SEQUENCE [LARGE SCALE GENOMIC DNA]</scope>
    <source>
        <strain evidence="2 3">8-3EHSu</strain>
    </source>
</reference>
<organism evidence="2 3">
    <name type="scientific">Amycolatopsis suaedae</name>
    <dbReference type="NCBI Taxonomy" id="2510978"/>
    <lineage>
        <taxon>Bacteria</taxon>
        <taxon>Bacillati</taxon>
        <taxon>Actinomycetota</taxon>
        <taxon>Actinomycetes</taxon>
        <taxon>Pseudonocardiales</taxon>
        <taxon>Pseudonocardiaceae</taxon>
        <taxon>Amycolatopsis</taxon>
    </lineage>
</organism>
<dbReference type="EMBL" id="SFCC01000002">
    <property type="protein sequence ID" value="RZQ65421.1"/>
    <property type="molecule type" value="Genomic_DNA"/>
</dbReference>
<evidence type="ECO:0000313" key="3">
    <source>
        <dbReference type="Proteomes" id="UP000292003"/>
    </source>
</evidence>
<evidence type="ECO:0000256" key="1">
    <source>
        <dbReference type="SAM" id="MobiDB-lite"/>
    </source>
</evidence>
<feature type="region of interest" description="Disordered" evidence="1">
    <location>
        <begin position="373"/>
        <end position="394"/>
    </location>
</feature>
<sequence length="394" mass="41569">MVEAHDGLGVPLRLHNLLLAMAGRLDDSALSEARELVARSRLDEAVELTAGALIAGRIPVRAVEQRELALILEMSRSDATLVDEVIIDEAEPAVTHRFSAENEPERGIADALDRAIQVLPDLRSVHAVWRNTPAGSVPGPLPQRVVLVEIGPDGHPPAVAFRVDTALRRAGIRSVVEVTGPGAERTGYYEQGLASANLAWHSGSRPNAGSGGGPSMPRHVSDSGAAPAHALMEAEAPTTPAPPAQPAPAVAVPTPTQSAPPPPPPSDDTTPVKKNPAPPPPPAETPEPEPRVNYVDTTADMSSAEVAQLRRALAEDSETGKAIASAKLGADGEVVELPELDLNDPNLSERDRKLLRELHAELAQRERAEAARIRMNNGSGRGGDRRWVDGFSGA</sequence>
<dbReference type="RefSeq" id="WP_130474206.1">
    <property type="nucleotide sequence ID" value="NZ_SFCC01000002.1"/>
</dbReference>
<keyword evidence="3" id="KW-1185">Reference proteome</keyword>
<gene>
    <name evidence="2" type="ORF">EWH70_06025</name>
</gene>
<protein>
    <submittedName>
        <fullName evidence="2">Uncharacterized protein</fullName>
    </submittedName>
</protein>
<accession>A0A4Q7JC52</accession>
<evidence type="ECO:0000313" key="2">
    <source>
        <dbReference type="EMBL" id="RZQ65421.1"/>
    </source>
</evidence>